<comment type="caution">
    <text evidence="2">The sequence shown here is derived from an EMBL/GenBank/DDBJ whole genome shotgun (WGS) entry which is preliminary data.</text>
</comment>
<dbReference type="AlphaFoldDB" id="A0A3D8V7D0"/>
<dbReference type="Pfam" id="PF13302">
    <property type="entry name" value="Acetyltransf_3"/>
    <property type="match status" value="1"/>
</dbReference>
<dbReference type="PROSITE" id="PS51186">
    <property type="entry name" value="GNAT"/>
    <property type="match status" value="1"/>
</dbReference>
<protein>
    <submittedName>
        <fullName evidence="2">N-acetyltransferase</fullName>
    </submittedName>
</protein>
<dbReference type="Gene3D" id="3.40.630.30">
    <property type="match status" value="1"/>
</dbReference>
<organism evidence="2 3">
    <name type="scientific">Lysobacter soli</name>
    <dbReference type="NCBI Taxonomy" id="453783"/>
    <lineage>
        <taxon>Bacteria</taxon>
        <taxon>Pseudomonadati</taxon>
        <taxon>Pseudomonadota</taxon>
        <taxon>Gammaproteobacteria</taxon>
        <taxon>Lysobacterales</taxon>
        <taxon>Lysobacteraceae</taxon>
        <taxon>Lysobacter</taxon>
    </lineage>
</organism>
<gene>
    <name evidence="2" type="ORF">DX912_18030</name>
</gene>
<dbReference type="InterPro" id="IPR051531">
    <property type="entry name" value="N-acetyltransferase"/>
</dbReference>
<keyword evidence="2" id="KW-0808">Transferase</keyword>
<dbReference type="PANTHER" id="PTHR43792">
    <property type="entry name" value="GNAT FAMILY, PUTATIVE (AFU_ORTHOLOGUE AFUA_3G00765)-RELATED-RELATED"/>
    <property type="match status" value="1"/>
</dbReference>
<dbReference type="EMBL" id="QTJR01000023">
    <property type="protein sequence ID" value="RDY65332.1"/>
    <property type="molecule type" value="Genomic_DNA"/>
</dbReference>
<dbReference type="InterPro" id="IPR016181">
    <property type="entry name" value="Acyl_CoA_acyltransferase"/>
</dbReference>
<keyword evidence="3" id="KW-1185">Reference proteome</keyword>
<dbReference type="SUPFAM" id="SSF55729">
    <property type="entry name" value="Acyl-CoA N-acyltransferases (Nat)"/>
    <property type="match status" value="1"/>
</dbReference>
<accession>A0A3D8V7D0</accession>
<name>A0A3D8V7D0_9GAMM</name>
<dbReference type="InterPro" id="IPR000182">
    <property type="entry name" value="GNAT_dom"/>
</dbReference>
<feature type="domain" description="N-acetyltransferase" evidence="1">
    <location>
        <begin position="9"/>
        <end position="169"/>
    </location>
</feature>
<dbReference type="GO" id="GO:0016747">
    <property type="term" value="F:acyltransferase activity, transferring groups other than amino-acyl groups"/>
    <property type="evidence" value="ECO:0007669"/>
    <property type="project" value="InterPro"/>
</dbReference>
<dbReference type="RefSeq" id="WP_115844990.1">
    <property type="nucleotide sequence ID" value="NZ_CP183976.1"/>
</dbReference>
<dbReference type="PANTHER" id="PTHR43792:SF1">
    <property type="entry name" value="N-ACETYLTRANSFERASE DOMAIN-CONTAINING PROTEIN"/>
    <property type="match status" value="1"/>
</dbReference>
<proteinExistence type="predicted"/>
<reference evidence="2 3" key="1">
    <citation type="submission" date="2018-08" db="EMBL/GenBank/DDBJ databases">
        <title>Lysobacter soli KCTC 22011, whole genome shotgun sequence.</title>
        <authorList>
            <person name="Zhang X."/>
            <person name="Feng G."/>
            <person name="Zhu H."/>
        </authorList>
    </citation>
    <scope>NUCLEOTIDE SEQUENCE [LARGE SCALE GENOMIC DNA]</scope>
    <source>
        <strain evidence="2 3">KCTC 22011</strain>
    </source>
</reference>
<evidence type="ECO:0000259" key="1">
    <source>
        <dbReference type="PROSITE" id="PS51186"/>
    </source>
</evidence>
<evidence type="ECO:0000313" key="3">
    <source>
        <dbReference type="Proteomes" id="UP000256829"/>
    </source>
</evidence>
<dbReference type="Proteomes" id="UP000256829">
    <property type="component" value="Unassembled WGS sequence"/>
</dbReference>
<evidence type="ECO:0000313" key="2">
    <source>
        <dbReference type="EMBL" id="RDY65332.1"/>
    </source>
</evidence>
<sequence length="169" mass="18518">MQVLETQRLVLREIEAADAPFILELHTDPSFLANIGDRGVHDLPSAVNYIETNPRASYARNGYGLWLVVSKETGEPLGMAGIVRRDTLPDADIGYAFLPRHWSKGYAVEACTAVRDHAMRTLALPRLLAIVSPGNAASVKVLERIGLTFRDTVRMGSQDLQLFAMEAAG</sequence>